<dbReference type="Pfam" id="PF09931">
    <property type="entry name" value="Phage_phiJL001_Gp84_N"/>
    <property type="match status" value="1"/>
</dbReference>
<evidence type="ECO:0000313" key="3">
    <source>
        <dbReference type="Proteomes" id="UP001287445"/>
    </source>
</evidence>
<dbReference type="InterPro" id="IPR018964">
    <property type="entry name" value="Phage_phiJL001_Gp84_C"/>
</dbReference>
<sequence length="286" mass="30200">MKYRSLELAAAQGKDSTTLAWCMRITARDGTVLARSSVDVSVTLDGVAYDPVDGFSPFAIQQTADLAVQNSEVVGFLLSQGIDEADILGGRWDGAAVLLFEADYTNPAAGGMILQSGTLGNLSTSRLTYSAEFRGLAQALQQTVGRVYAKGCDATFGDARCKIDAQALTVSGTVTAVTDRRSFLDAARAEVEDYFGAGLVTWTSGANDGYSMEVSSFSVGGAFVLSLPMPSNIAVGDTYEAIPGCRKRFEEDCRLKYANWVNFRGMPKVPGSDRILGLGGKSGSGS</sequence>
<name>A0AAJ2R5G4_DELAC</name>
<accession>A0AAJ2R5G4</accession>
<dbReference type="AlphaFoldDB" id="A0AAJ2R5G4"/>
<dbReference type="Pfam" id="PF09356">
    <property type="entry name" value="Phage_BR0599"/>
    <property type="match status" value="1"/>
</dbReference>
<evidence type="ECO:0000313" key="2">
    <source>
        <dbReference type="EMBL" id="MDX4957936.1"/>
    </source>
</evidence>
<dbReference type="InterPro" id="IPR011928">
    <property type="entry name" value="Phage_phiJL001_Gp84"/>
</dbReference>
<dbReference type="RefSeq" id="WP_319076999.1">
    <property type="nucleotide sequence ID" value="NZ_JAWWMZ010000022.1"/>
</dbReference>
<feature type="domain" description="Bacteriophage phiJL001 Gp84 C-terminal" evidence="1">
    <location>
        <begin position="194"/>
        <end position="273"/>
    </location>
</feature>
<reference evidence="2" key="1">
    <citation type="submission" date="2023-11" db="EMBL/GenBank/DDBJ databases">
        <title>Identification and selenium tolerance of Delftia acidovorans R3-25.</title>
        <authorList>
            <person name="Zhang S."/>
            <person name="Liu Y."/>
            <person name="Guo Y."/>
        </authorList>
    </citation>
    <scope>NUCLEOTIDE SEQUENCE</scope>
    <source>
        <strain evidence="2">R3-25</strain>
    </source>
</reference>
<protein>
    <submittedName>
        <fullName evidence="2">DUF2163 domain-containing protein</fullName>
    </submittedName>
</protein>
<proteinExistence type="predicted"/>
<dbReference type="Proteomes" id="UP001287445">
    <property type="component" value="Unassembled WGS sequence"/>
</dbReference>
<gene>
    <name evidence="2" type="ORF">SGN30_31330</name>
</gene>
<evidence type="ECO:0000259" key="1">
    <source>
        <dbReference type="Pfam" id="PF09356"/>
    </source>
</evidence>
<comment type="caution">
    <text evidence="2">The sequence shown here is derived from an EMBL/GenBank/DDBJ whole genome shotgun (WGS) entry which is preliminary data.</text>
</comment>
<organism evidence="2 3">
    <name type="scientific">Delftia acidovorans</name>
    <name type="common">Pseudomonas acidovorans</name>
    <name type="synonym">Comamonas acidovorans</name>
    <dbReference type="NCBI Taxonomy" id="80866"/>
    <lineage>
        <taxon>Bacteria</taxon>
        <taxon>Pseudomonadati</taxon>
        <taxon>Pseudomonadota</taxon>
        <taxon>Betaproteobacteria</taxon>
        <taxon>Burkholderiales</taxon>
        <taxon>Comamonadaceae</taxon>
        <taxon>Delftia</taxon>
    </lineage>
</organism>
<dbReference type="NCBIfam" id="TIGR02218">
    <property type="entry name" value="phg_TIGR02218"/>
    <property type="match status" value="1"/>
</dbReference>
<dbReference type="EMBL" id="JAWWMZ010000022">
    <property type="protein sequence ID" value="MDX4957936.1"/>
    <property type="molecule type" value="Genomic_DNA"/>
</dbReference>